<dbReference type="OrthoDB" id="9798292at2"/>
<organism evidence="1 2">
    <name type="scientific">Pelagivirga sediminicola</name>
    <dbReference type="NCBI Taxonomy" id="2170575"/>
    <lineage>
        <taxon>Bacteria</taxon>
        <taxon>Pseudomonadati</taxon>
        <taxon>Pseudomonadota</taxon>
        <taxon>Alphaproteobacteria</taxon>
        <taxon>Rhodobacterales</taxon>
        <taxon>Paracoccaceae</taxon>
        <taxon>Pelagivirga</taxon>
    </lineage>
</organism>
<accession>A0A2T7G4N7</accession>
<evidence type="ECO:0000313" key="2">
    <source>
        <dbReference type="Proteomes" id="UP000244446"/>
    </source>
</evidence>
<evidence type="ECO:0000313" key="1">
    <source>
        <dbReference type="EMBL" id="PVA09392.1"/>
    </source>
</evidence>
<dbReference type="InterPro" id="IPR008320">
    <property type="entry name" value="UCP032025"/>
</dbReference>
<keyword evidence="2" id="KW-1185">Reference proteome</keyword>
<dbReference type="EMBL" id="QCYH01000008">
    <property type="protein sequence ID" value="PVA09392.1"/>
    <property type="molecule type" value="Genomic_DNA"/>
</dbReference>
<name>A0A2T7G4N7_9RHOB</name>
<protein>
    <submittedName>
        <fullName evidence="1">DUF1489 domain-containing protein</fullName>
    </submittedName>
</protein>
<dbReference type="Proteomes" id="UP000244446">
    <property type="component" value="Unassembled WGS sequence"/>
</dbReference>
<gene>
    <name evidence="1" type="ORF">DC366_13420</name>
</gene>
<reference evidence="1 2" key="1">
    <citation type="submission" date="2018-04" db="EMBL/GenBank/DDBJ databases">
        <title>Pelagivirga bohaiensis gen. nov., sp. nov., a bacterium isolated from the Bohai Sea.</title>
        <authorList>
            <person name="Ji X."/>
        </authorList>
    </citation>
    <scope>NUCLEOTIDE SEQUENCE [LARGE SCALE GENOMIC DNA]</scope>
    <source>
        <strain evidence="1 2">BH-SD19</strain>
    </source>
</reference>
<dbReference type="PIRSF" id="PIRSF032025">
    <property type="entry name" value="UCP032025"/>
    <property type="match status" value="1"/>
</dbReference>
<comment type="caution">
    <text evidence="1">The sequence shown here is derived from an EMBL/GenBank/DDBJ whole genome shotgun (WGS) entry which is preliminary data.</text>
</comment>
<sequence length="144" mass="15501">MKPAALNLVKLSVGTANVEDLIAWQATGRARGADGLPRHVTRMWPRRAAELLEGGSIYWVIQGVLQCRQGILRLDELIGQDGIRRCAIVLDPQIIRTATAQKRPFQGWRYLPGSKAPADLAAARAGEDALPANLSAALADIGVL</sequence>
<proteinExistence type="predicted"/>
<dbReference type="Pfam" id="PF07370">
    <property type="entry name" value="DUF1489"/>
    <property type="match status" value="1"/>
</dbReference>
<dbReference type="AlphaFoldDB" id="A0A2T7G4N7"/>
<dbReference type="RefSeq" id="WP_108692745.1">
    <property type="nucleotide sequence ID" value="NZ_QCYH01000008.1"/>
</dbReference>